<dbReference type="AlphaFoldDB" id="A0AB39V3R5"/>
<dbReference type="InterPro" id="IPR029044">
    <property type="entry name" value="Nucleotide-diphossugar_trans"/>
</dbReference>
<evidence type="ECO:0000313" key="4">
    <source>
        <dbReference type="EMBL" id="XDU62240.1"/>
    </source>
</evidence>
<dbReference type="Gene3D" id="3.90.550.10">
    <property type="entry name" value="Spore Coat Polysaccharide Biosynthesis Protein SpsA, Chain A"/>
    <property type="match status" value="2"/>
</dbReference>
<sequence>MKLSVGIITFNEENRIGKTLDSVREIADEVIVVDSESTDRTAEIALSKGARVFVEKWKGYGPQKNSVLEKCKGEWILLIDADEVISPQLKEKIKSIINSESPSSDVYKIKLRNIAFKKEIKFGGWDDYVIRLWKNGKVTISDREVHEKYKTKSKIKKIKELIIHYTYDNIEEFLEKLNRYTSQSAKEYIKKGKNASFIKIYSKMLFRFIRMYILQLGFLDGYEGYLLAKYSSIYTMTKYTKLREEYYNNLGNDTSLVITTYNWPKALEICLNSALNQTVPPKEIIIADDGSKQETVDLVKRFQQSYPQSNIIHSWQEDKGFRAGMSRNRAISKATGNYIIIIDGDLVLNRHFIEDHIKNRKKGCFIQGSRVITSPTSSKEIMEGKKINFFDKGIRNKMNMVRNGLLSKMATKIDRNLRGIRSCNMSFFKEDLVKVNGFEEEIEGWGREDSELAVRLFNIGCKKKKLKFEALTCHLYHKENDRSRLKKNDEYLANAIKSRKTRAKKGLNRYGRRNSSNY</sequence>
<dbReference type="SUPFAM" id="SSF53448">
    <property type="entry name" value="Nucleotide-diphospho-sugar transferases"/>
    <property type="match status" value="2"/>
</dbReference>
<feature type="domain" description="Galactosyltransferase C-terminal" evidence="3">
    <location>
        <begin position="412"/>
        <end position="477"/>
    </location>
</feature>
<proteinExistence type="predicted"/>
<name>A0AB39V3R5_9FUSO</name>
<evidence type="ECO:0000259" key="2">
    <source>
        <dbReference type="Pfam" id="PF00535"/>
    </source>
</evidence>
<organism evidence="4">
    <name type="scientific">Leptotrichia alba</name>
    <dbReference type="NCBI Taxonomy" id="3239304"/>
    <lineage>
        <taxon>Bacteria</taxon>
        <taxon>Fusobacteriati</taxon>
        <taxon>Fusobacteriota</taxon>
        <taxon>Fusobacteriia</taxon>
        <taxon>Fusobacteriales</taxon>
        <taxon>Leptotrichiaceae</taxon>
        <taxon>Leptotrichia</taxon>
    </lineage>
</organism>
<keyword evidence="4" id="KW-0328">Glycosyltransferase</keyword>
<accession>A0AB39V3R5</accession>
<dbReference type="PANTHER" id="PTHR43630">
    <property type="entry name" value="POLY-BETA-1,6-N-ACETYL-D-GLUCOSAMINE SYNTHASE"/>
    <property type="match status" value="1"/>
</dbReference>
<dbReference type="InterPro" id="IPR027791">
    <property type="entry name" value="Galactosyl_T_C"/>
</dbReference>
<reference evidence="4" key="1">
    <citation type="submission" date="2024-07" db="EMBL/GenBank/DDBJ databases">
        <authorList>
            <person name="Li X.-J."/>
            <person name="Wang X."/>
        </authorList>
    </citation>
    <scope>NUCLEOTIDE SEQUENCE</scope>
    <source>
        <strain evidence="4">HSP-536</strain>
    </source>
</reference>
<dbReference type="Pfam" id="PF02709">
    <property type="entry name" value="Glyco_transf_7C"/>
    <property type="match status" value="1"/>
</dbReference>
<gene>
    <name evidence="4" type="ORF">AB8B28_11555</name>
</gene>
<dbReference type="EMBL" id="CP165647">
    <property type="protein sequence ID" value="XDU62240.1"/>
    <property type="molecule type" value="Genomic_DNA"/>
</dbReference>
<dbReference type="Pfam" id="PF00535">
    <property type="entry name" value="Glycos_transf_2"/>
    <property type="match status" value="2"/>
</dbReference>
<dbReference type="CDD" id="cd06420">
    <property type="entry name" value="GT2_Chondriotin_Pol_N"/>
    <property type="match status" value="1"/>
</dbReference>
<keyword evidence="1 4" id="KW-0808">Transferase</keyword>
<dbReference type="CDD" id="cd02511">
    <property type="entry name" value="Beta4Glucosyltransferase"/>
    <property type="match status" value="1"/>
</dbReference>
<dbReference type="EC" id="2.4.-.-" evidence="4"/>
<evidence type="ECO:0000259" key="3">
    <source>
        <dbReference type="Pfam" id="PF02709"/>
    </source>
</evidence>
<dbReference type="KEGG" id="lala:AB8B28_11555"/>
<feature type="domain" description="Glycosyltransferase 2-like" evidence="2">
    <location>
        <begin position="4"/>
        <end position="108"/>
    </location>
</feature>
<dbReference type="PANTHER" id="PTHR43630:SF2">
    <property type="entry name" value="GLYCOSYLTRANSFERASE"/>
    <property type="match status" value="1"/>
</dbReference>
<dbReference type="RefSeq" id="WP_369715917.1">
    <property type="nucleotide sequence ID" value="NZ_CP165647.1"/>
</dbReference>
<protein>
    <submittedName>
        <fullName evidence="4">Glycosyltransferase</fullName>
        <ecNumber evidence="4">2.4.-.-</ecNumber>
    </submittedName>
</protein>
<feature type="domain" description="Glycosyltransferase 2-like" evidence="2">
    <location>
        <begin position="255"/>
        <end position="377"/>
    </location>
</feature>
<dbReference type="GO" id="GO:0016757">
    <property type="term" value="F:glycosyltransferase activity"/>
    <property type="evidence" value="ECO:0007669"/>
    <property type="project" value="UniProtKB-KW"/>
</dbReference>
<dbReference type="InterPro" id="IPR001173">
    <property type="entry name" value="Glyco_trans_2-like"/>
</dbReference>
<evidence type="ECO:0000256" key="1">
    <source>
        <dbReference type="ARBA" id="ARBA00022679"/>
    </source>
</evidence>